<dbReference type="Proteomes" id="UP000327085">
    <property type="component" value="Chromosome 5"/>
</dbReference>
<evidence type="ECO:0000313" key="1">
    <source>
        <dbReference type="EMBL" id="VVA39834.1"/>
    </source>
</evidence>
<dbReference type="EMBL" id="CABIKO010000857">
    <property type="protein sequence ID" value="VVA39834.1"/>
    <property type="molecule type" value="Genomic_DNA"/>
</dbReference>
<dbReference type="InParanoid" id="A0A5E4GJ66"/>
<feature type="non-terminal residue" evidence="1">
    <location>
        <position position="89"/>
    </location>
</feature>
<name>A0A5E4GJ66_PRUDU</name>
<gene>
    <name evidence="1" type="ORF">ALMOND_2B003429</name>
</gene>
<proteinExistence type="predicted"/>
<reference evidence="2" key="1">
    <citation type="journal article" date="2020" name="Plant J.">
        <title>Transposons played a major role in the diversification between the closely related almond and peach genomes: results from the almond genome sequence.</title>
        <authorList>
            <person name="Alioto T."/>
            <person name="Alexiou K.G."/>
            <person name="Bardil A."/>
            <person name="Barteri F."/>
            <person name="Castanera R."/>
            <person name="Cruz F."/>
            <person name="Dhingra A."/>
            <person name="Duval H."/>
            <person name="Fernandez I Marti A."/>
            <person name="Frias L."/>
            <person name="Galan B."/>
            <person name="Garcia J.L."/>
            <person name="Howad W."/>
            <person name="Gomez-Garrido J."/>
            <person name="Gut M."/>
            <person name="Julca I."/>
            <person name="Morata J."/>
            <person name="Puigdomenech P."/>
            <person name="Ribeca P."/>
            <person name="Rubio Cabetas M.J."/>
            <person name="Vlasova A."/>
            <person name="Wirthensohn M."/>
            <person name="Garcia-Mas J."/>
            <person name="Gabaldon T."/>
            <person name="Casacuberta J.M."/>
            <person name="Arus P."/>
        </authorList>
    </citation>
    <scope>NUCLEOTIDE SEQUENCE [LARGE SCALE GENOMIC DNA]</scope>
    <source>
        <strain evidence="2">cv. Texas</strain>
    </source>
</reference>
<accession>A0A5E4GJ66</accession>
<sequence>MYPYKSGRAYPCKIGRMLPFDKVAGHFSKNWAEHSLNTLVSYSSYKKLGRGEFSPCAPWRPPHNTWASKVGPRELKSGGRYFCRGNSVG</sequence>
<organism evidence="1 2">
    <name type="scientific">Prunus dulcis</name>
    <name type="common">Almond</name>
    <name type="synonym">Amygdalus dulcis</name>
    <dbReference type="NCBI Taxonomy" id="3755"/>
    <lineage>
        <taxon>Eukaryota</taxon>
        <taxon>Viridiplantae</taxon>
        <taxon>Streptophyta</taxon>
        <taxon>Embryophyta</taxon>
        <taxon>Tracheophyta</taxon>
        <taxon>Spermatophyta</taxon>
        <taxon>Magnoliopsida</taxon>
        <taxon>eudicotyledons</taxon>
        <taxon>Gunneridae</taxon>
        <taxon>Pentapetalae</taxon>
        <taxon>rosids</taxon>
        <taxon>fabids</taxon>
        <taxon>Rosales</taxon>
        <taxon>Rosaceae</taxon>
        <taxon>Amygdaloideae</taxon>
        <taxon>Amygdaleae</taxon>
        <taxon>Prunus</taxon>
    </lineage>
</organism>
<dbReference type="Gramene" id="VVA39834">
    <property type="protein sequence ID" value="VVA39834"/>
    <property type="gene ID" value="Prudul26B003429"/>
</dbReference>
<protein>
    <submittedName>
        <fullName evidence="1">Uncharacterized protein</fullName>
    </submittedName>
</protein>
<dbReference type="AlphaFoldDB" id="A0A5E4GJ66"/>
<evidence type="ECO:0000313" key="2">
    <source>
        <dbReference type="Proteomes" id="UP000327085"/>
    </source>
</evidence>